<gene>
    <name evidence="3" type="ORF">SAMN05216255_3794</name>
</gene>
<accession>A0A239IAU7</accession>
<dbReference type="AlphaFoldDB" id="A0A239IAU7"/>
<name>A0A239IAU7_9PSED</name>
<evidence type="ECO:0000313" key="3">
    <source>
        <dbReference type="EMBL" id="SNS90532.1"/>
    </source>
</evidence>
<proteinExistence type="predicted"/>
<dbReference type="Proteomes" id="UP000242915">
    <property type="component" value="Unassembled WGS sequence"/>
</dbReference>
<dbReference type="EMBL" id="FZOG01000006">
    <property type="protein sequence ID" value="SNS90532.1"/>
    <property type="molecule type" value="Genomic_DNA"/>
</dbReference>
<feature type="signal peptide" evidence="1">
    <location>
        <begin position="1"/>
        <end position="21"/>
    </location>
</feature>
<dbReference type="CDD" id="cd14797">
    <property type="entry name" value="DUF302"/>
    <property type="match status" value="1"/>
</dbReference>
<feature type="chain" id="PRO_5012511989" evidence="1">
    <location>
        <begin position="22"/>
        <end position="153"/>
    </location>
</feature>
<dbReference type="SUPFAM" id="SSF103247">
    <property type="entry name" value="TT1751-like"/>
    <property type="match status" value="1"/>
</dbReference>
<keyword evidence="1" id="KW-0732">Signal</keyword>
<organism evidence="3 4">
    <name type="scientific">Pseudomonas segetis</name>
    <dbReference type="NCBI Taxonomy" id="298908"/>
    <lineage>
        <taxon>Bacteria</taxon>
        <taxon>Pseudomonadati</taxon>
        <taxon>Pseudomonadota</taxon>
        <taxon>Gammaproteobacteria</taxon>
        <taxon>Pseudomonadales</taxon>
        <taxon>Pseudomonadaceae</taxon>
        <taxon>Pseudomonas</taxon>
    </lineage>
</organism>
<feature type="domain" description="DUF302" evidence="2">
    <location>
        <begin position="56"/>
        <end position="118"/>
    </location>
</feature>
<dbReference type="InterPro" id="IPR005180">
    <property type="entry name" value="DUF302"/>
</dbReference>
<dbReference type="InterPro" id="IPR035923">
    <property type="entry name" value="TT1751-like_sf"/>
</dbReference>
<protein>
    <submittedName>
        <fullName evidence="3">Uncharacterized conserved protein, DUF302 family</fullName>
    </submittedName>
</protein>
<evidence type="ECO:0000313" key="4">
    <source>
        <dbReference type="Proteomes" id="UP000242915"/>
    </source>
</evidence>
<dbReference type="PANTHER" id="PTHR38342">
    <property type="entry name" value="SLR5037 PROTEIN"/>
    <property type="match status" value="1"/>
</dbReference>
<sequence length="153" mass="16195">MNARKLFTSLILMAVSSMSAAAEGLVRLKSPYDVSQTMQRVEHAVGTRELTVFAKVDHAAGAAKVGLPLQPTQLLIFGNPKGGTPLMECAQTSAIDLPLKVLVWQDASEQVWVGYNDPAYIGARHSAGDCPVIGKLQAVLQAIADESVAPQAP</sequence>
<dbReference type="Gene3D" id="3.30.310.70">
    <property type="entry name" value="TT1751-like domain"/>
    <property type="match status" value="1"/>
</dbReference>
<evidence type="ECO:0000256" key="1">
    <source>
        <dbReference type="SAM" id="SignalP"/>
    </source>
</evidence>
<dbReference type="PANTHER" id="PTHR38342:SF2">
    <property type="entry name" value="INNER MEMBRANE OR EXPORTED"/>
    <property type="match status" value="1"/>
</dbReference>
<reference evidence="4" key="1">
    <citation type="submission" date="2017-06" db="EMBL/GenBank/DDBJ databases">
        <authorList>
            <person name="Varghese N."/>
            <person name="Submissions S."/>
        </authorList>
    </citation>
    <scope>NUCLEOTIDE SEQUENCE [LARGE SCALE GENOMIC DNA]</scope>
    <source>
        <strain evidence="4">CIP 108523</strain>
    </source>
</reference>
<dbReference type="RefSeq" id="WP_089360880.1">
    <property type="nucleotide sequence ID" value="NZ_FZOG01000006.1"/>
</dbReference>
<evidence type="ECO:0000259" key="2">
    <source>
        <dbReference type="Pfam" id="PF03625"/>
    </source>
</evidence>
<dbReference type="Pfam" id="PF03625">
    <property type="entry name" value="DUF302"/>
    <property type="match status" value="1"/>
</dbReference>
<keyword evidence="4" id="KW-1185">Reference proteome</keyword>